<evidence type="ECO:0000256" key="3">
    <source>
        <dbReference type="ARBA" id="ARBA00019077"/>
    </source>
</evidence>
<dbReference type="NCBIfam" id="NF004386">
    <property type="entry name" value="PRK05749.1-2"/>
    <property type="match status" value="1"/>
</dbReference>
<protein>
    <recommendedName>
        <fullName evidence="3 9">3-deoxy-D-manno-octulosonic acid transferase</fullName>
        <shortName evidence="9">Kdo transferase</shortName>
        <ecNumber evidence="2 9">2.4.99.12</ecNumber>
    </recommendedName>
    <alternativeName>
        <fullName evidence="5 9">Lipid IV(A) 3-deoxy-D-manno-octulosonic acid transferase</fullName>
    </alternativeName>
</protein>
<dbReference type="GO" id="GO:0043842">
    <property type="term" value="F:Kdo transferase activity"/>
    <property type="evidence" value="ECO:0007669"/>
    <property type="project" value="UniProtKB-EC"/>
</dbReference>
<comment type="similarity">
    <text evidence="9">Belongs to the glycosyltransferase group 1 family.</text>
</comment>
<sequence>MRTFYSVMWWLALPLVLARLWLRGRKEPGYRAHWGERLGCYGRAAAATASAAGSTANLGAAGADSRRTGAAMPTIWLHAVSVGETRAAEPLVDALLAAYPQHRIVLTHMTPTGRATGATLFARHGARLVQSYLPYDTATMVRRFLRHFAPQICILMETEVWPNLIAECGRGGVPVVLANARLSQRSLRKAGRFGRLLLDAARGITLVAAQTEADAARVATLGAPRVEVTGSIKFDVVVPAAALATGAALRGHIGGRPVLLCASTREGEEALILDAFQQAREALPADVLLLLVPRHPQRFDEVEKLVAERGLPVERRSKLALDGAALPVHVAVLLGDSMGEMFAYYAACDCAFVGGSLLPLGGQNLIEPAALGKPVLIGPHTFNFAVVTEDALAAGGALRVADAAELMAGTARLLGDAAARADMGRRALAFANQHRGATARTLALLRTLLPSG</sequence>
<dbReference type="SUPFAM" id="SSF53756">
    <property type="entry name" value="UDP-Glycosyltransferase/glycogen phosphorylase"/>
    <property type="match status" value="1"/>
</dbReference>
<organism evidence="11 12">
    <name type="scientific">Rugamonas rubra</name>
    <dbReference type="NCBI Taxonomy" id="758825"/>
    <lineage>
        <taxon>Bacteria</taxon>
        <taxon>Pseudomonadati</taxon>
        <taxon>Pseudomonadota</taxon>
        <taxon>Betaproteobacteria</taxon>
        <taxon>Burkholderiales</taxon>
        <taxon>Oxalobacteraceae</taxon>
        <taxon>Telluria group</taxon>
        <taxon>Rugamonas</taxon>
    </lineage>
</organism>
<feature type="site" description="Transition state stabilizer" evidence="8">
    <location>
        <position position="233"/>
    </location>
</feature>
<keyword evidence="9" id="KW-0448">Lipopolysaccharide biosynthesis</keyword>
<evidence type="ECO:0000256" key="7">
    <source>
        <dbReference type="PIRSR" id="PIRSR639901-1"/>
    </source>
</evidence>
<feature type="domain" description="3-deoxy-D-manno-octulosonic-acid transferase N-terminal" evidence="10">
    <location>
        <begin position="33"/>
        <end position="236"/>
    </location>
</feature>
<dbReference type="GO" id="GO:0005886">
    <property type="term" value="C:plasma membrane"/>
    <property type="evidence" value="ECO:0007669"/>
    <property type="project" value="UniProtKB-SubCell"/>
</dbReference>
<dbReference type="Pfam" id="PF04413">
    <property type="entry name" value="Glycos_transf_N"/>
    <property type="match status" value="1"/>
</dbReference>
<dbReference type="OrthoDB" id="9789797at2"/>
<comment type="subcellular location">
    <subcellularLocation>
        <location evidence="9">Cell membrane</location>
    </subcellularLocation>
</comment>
<evidence type="ECO:0000259" key="10">
    <source>
        <dbReference type="Pfam" id="PF04413"/>
    </source>
</evidence>
<dbReference type="InterPro" id="IPR039901">
    <property type="entry name" value="Kdotransferase"/>
</dbReference>
<evidence type="ECO:0000313" key="12">
    <source>
        <dbReference type="Proteomes" id="UP000199470"/>
    </source>
</evidence>
<evidence type="ECO:0000313" key="11">
    <source>
        <dbReference type="EMBL" id="SFL47104.1"/>
    </source>
</evidence>
<dbReference type="GO" id="GO:0009244">
    <property type="term" value="P:lipopolysaccharide core region biosynthetic process"/>
    <property type="evidence" value="ECO:0007669"/>
    <property type="project" value="UniProtKB-UniRule"/>
</dbReference>
<dbReference type="PANTHER" id="PTHR42755:SF1">
    <property type="entry name" value="3-DEOXY-D-MANNO-OCTULOSONIC ACID TRANSFERASE, MITOCHONDRIAL-RELATED"/>
    <property type="match status" value="1"/>
</dbReference>
<evidence type="ECO:0000256" key="8">
    <source>
        <dbReference type="PIRSR" id="PIRSR639901-2"/>
    </source>
</evidence>
<dbReference type="STRING" id="758825.SAMN02982985_00315"/>
<reference evidence="11 12" key="1">
    <citation type="submission" date="2016-10" db="EMBL/GenBank/DDBJ databases">
        <authorList>
            <person name="de Groot N.N."/>
        </authorList>
    </citation>
    <scope>NUCLEOTIDE SEQUENCE [LARGE SCALE GENOMIC DNA]</scope>
    <source>
        <strain evidence="11 12">ATCC 43154</strain>
    </source>
</reference>
<proteinExistence type="inferred from homology"/>
<dbReference type="EMBL" id="FOTW01000004">
    <property type="protein sequence ID" value="SFL47104.1"/>
    <property type="molecule type" value="Genomic_DNA"/>
</dbReference>
<comment type="function">
    <text evidence="9">Involved in lipopolysaccharide (LPS) biosynthesis. Catalyzes the transfer of 3-deoxy-D-manno-octulosonate (Kdo) residue(s) from CMP-Kdo to lipid IV(A), the tetraacyldisaccharide-1,4'-bisphosphate precursor of lipid A.</text>
</comment>
<dbReference type="Gene3D" id="3.40.50.11720">
    <property type="entry name" value="3-Deoxy-D-manno-octulosonic-acid transferase, N-terminal domain"/>
    <property type="match status" value="1"/>
</dbReference>
<keyword evidence="9" id="KW-1003">Cell membrane</keyword>
<accession>A0A1I4HYI7</accession>
<evidence type="ECO:0000256" key="9">
    <source>
        <dbReference type="RuleBase" id="RU365103"/>
    </source>
</evidence>
<dbReference type="Proteomes" id="UP000199470">
    <property type="component" value="Unassembled WGS sequence"/>
</dbReference>
<dbReference type="InterPro" id="IPR007507">
    <property type="entry name" value="Glycos_transf_N"/>
</dbReference>
<dbReference type="PANTHER" id="PTHR42755">
    <property type="entry name" value="3-DEOXY-MANNO-OCTULOSONATE CYTIDYLYLTRANSFERASE"/>
    <property type="match status" value="1"/>
</dbReference>
<comment type="catalytic activity">
    <reaction evidence="6 9">
        <text>lipid IVA (E. coli) + CMP-3-deoxy-beta-D-manno-octulosonate = alpha-Kdo-(2-&gt;6)-lipid IVA (E. coli) + CMP + H(+)</text>
        <dbReference type="Rhea" id="RHEA:28066"/>
        <dbReference type="ChEBI" id="CHEBI:15378"/>
        <dbReference type="ChEBI" id="CHEBI:58603"/>
        <dbReference type="ChEBI" id="CHEBI:60364"/>
        <dbReference type="ChEBI" id="CHEBI:60377"/>
        <dbReference type="ChEBI" id="CHEBI:85987"/>
        <dbReference type="EC" id="2.4.99.12"/>
    </reaction>
</comment>
<dbReference type="EC" id="2.4.99.12" evidence="2 9"/>
<dbReference type="RefSeq" id="WP_093382699.1">
    <property type="nucleotide sequence ID" value="NZ_FOTW01000004.1"/>
</dbReference>
<feature type="site" description="Transition state stabilizer" evidence="8">
    <location>
        <position position="157"/>
    </location>
</feature>
<evidence type="ECO:0000256" key="2">
    <source>
        <dbReference type="ARBA" id="ARBA00012621"/>
    </source>
</evidence>
<feature type="active site" description="Proton acceptor" evidence="7">
    <location>
        <position position="84"/>
    </location>
</feature>
<evidence type="ECO:0000256" key="5">
    <source>
        <dbReference type="ARBA" id="ARBA00031445"/>
    </source>
</evidence>
<dbReference type="GO" id="GO:0009245">
    <property type="term" value="P:lipid A biosynthetic process"/>
    <property type="evidence" value="ECO:0007669"/>
    <property type="project" value="TreeGrafter"/>
</dbReference>
<keyword evidence="9" id="KW-0472">Membrane</keyword>
<name>A0A1I4HYI7_9BURK</name>
<dbReference type="UniPathway" id="UPA00958"/>
<keyword evidence="4 9" id="KW-0808">Transferase</keyword>
<gene>
    <name evidence="11" type="ORF">SAMN02982985_00315</name>
</gene>
<keyword evidence="12" id="KW-1185">Reference proteome</keyword>
<comment type="pathway">
    <text evidence="1 9">Bacterial outer membrane biogenesis; LPS core biosynthesis.</text>
</comment>
<dbReference type="AlphaFoldDB" id="A0A1I4HYI7"/>
<evidence type="ECO:0000256" key="1">
    <source>
        <dbReference type="ARBA" id="ARBA00004713"/>
    </source>
</evidence>
<evidence type="ECO:0000256" key="4">
    <source>
        <dbReference type="ARBA" id="ARBA00022679"/>
    </source>
</evidence>
<evidence type="ECO:0000256" key="6">
    <source>
        <dbReference type="ARBA" id="ARBA00049183"/>
    </source>
</evidence>
<dbReference type="Gene3D" id="3.40.50.2000">
    <property type="entry name" value="Glycogen Phosphorylase B"/>
    <property type="match status" value="1"/>
</dbReference>
<dbReference type="InterPro" id="IPR038107">
    <property type="entry name" value="Glycos_transf_N_sf"/>
</dbReference>